<dbReference type="AlphaFoldDB" id="A0A2P5HS14"/>
<gene>
    <name evidence="2" type="ORF">DHEL01_v208550</name>
</gene>
<name>A0A2P5HS14_DIAHE</name>
<dbReference type="Proteomes" id="UP000094444">
    <property type="component" value="Unassembled WGS sequence"/>
</dbReference>
<dbReference type="InParanoid" id="A0A2P5HS14"/>
<dbReference type="OrthoDB" id="4267316at2759"/>
<evidence type="ECO:0000256" key="1">
    <source>
        <dbReference type="SAM" id="MobiDB-lite"/>
    </source>
</evidence>
<sequence>TARLTINGHLSVGVANGAQVVTCSITPNEEATGQPFQAVAKIYDPLYYRFKKLIAYEPCDVDTESDMDYSREAAAYEYLQETGRTGSFAPLYYGSWTFCLPVTIRGTTQTRPVRMILIELEVLALAMDGYVRQINSGIDQLDFAYRNVMLVPRQPVFSKSNITMRRPHEDWPRPCNPILFFWDQSMDEFGGWVPPEWYLNRKLMEEWLQGRFGTEKVRNLYHPVEEELLYRDHPDGATSKCPPATTAKPNSSSGSKAGGSHRNPNYEPPLSLMAHRFRVCVFKPRDH</sequence>
<accession>A0A2P5HS14</accession>
<keyword evidence="3" id="KW-1185">Reference proteome</keyword>
<reference evidence="2" key="1">
    <citation type="submission" date="2017-09" db="EMBL/GenBank/DDBJ databases">
        <title>Polyketide synthases of a Diaporthe helianthi virulent isolate.</title>
        <authorList>
            <person name="Baroncelli R."/>
        </authorList>
    </citation>
    <scope>NUCLEOTIDE SEQUENCE [LARGE SCALE GENOMIC DNA]</scope>
    <source>
        <strain evidence="2">7/96</strain>
    </source>
</reference>
<organism evidence="2 3">
    <name type="scientific">Diaporthe helianthi</name>
    <dbReference type="NCBI Taxonomy" id="158607"/>
    <lineage>
        <taxon>Eukaryota</taxon>
        <taxon>Fungi</taxon>
        <taxon>Dikarya</taxon>
        <taxon>Ascomycota</taxon>
        <taxon>Pezizomycotina</taxon>
        <taxon>Sordariomycetes</taxon>
        <taxon>Sordariomycetidae</taxon>
        <taxon>Diaporthales</taxon>
        <taxon>Diaporthaceae</taxon>
        <taxon>Diaporthe</taxon>
    </lineage>
</organism>
<proteinExistence type="predicted"/>
<protein>
    <submittedName>
        <fullName evidence="2">Uncharacterized protein</fullName>
    </submittedName>
</protein>
<feature type="region of interest" description="Disordered" evidence="1">
    <location>
        <begin position="232"/>
        <end position="269"/>
    </location>
</feature>
<evidence type="ECO:0000313" key="3">
    <source>
        <dbReference type="Proteomes" id="UP000094444"/>
    </source>
</evidence>
<feature type="non-terminal residue" evidence="2">
    <location>
        <position position="1"/>
    </location>
</feature>
<dbReference type="EMBL" id="MAVT02000870">
    <property type="protein sequence ID" value="POS73060.1"/>
    <property type="molecule type" value="Genomic_DNA"/>
</dbReference>
<comment type="caution">
    <text evidence="2">The sequence shown here is derived from an EMBL/GenBank/DDBJ whole genome shotgun (WGS) entry which is preliminary data.</text>
</comment>
<evidence type="ECO:0000313" key="2">
    <source>
        <dbReference type="EMBL" id="POS73060.1"/>
    </source>
</evidence>